<dbReference type="RefSeq" id="WP_038463603.1">
    <property type="nucleotide sequence ID" value="NZ_CP008941.1"/>
</dbReference>
<evidence type="ECO:0000313" key="1">
    <source>
        <dbReference type="EMBL" id="AIK95924.1"/>
    </source>
</evidence>
<sequence length="81" mass="9329">MTLIKILILSITTMIFSYADEAKQEKLTKEVYRKKLIKRHKELASRVGSLDTTGNLAKTYLTLTVIERELLELNTEEEENG</sequence>
<dbReference type="KEGG" id="paca:ID47_03000"/>
<gene>
    <name evidence="1" type="ORF">ID47_03000</name>
</gene>
<protein>
    <submittedName>
        <fullName evidence="1">Uncharacterized protein</fullName>
    </submittedName>
</protein>
<organism evidence="1 2">
    <name type="scientific">Candidatus Odyssella acanthamoebae</name>
    <dbReference type="NCBI Taxonomy" id="91604"/>
    <lineage>
        <taxon>Bacteria</taxon>
        <taxon>Pseudomonadati</taxon>
        <taxon>Pseudomonadota</taxon>
        <taxon>Alphaproteobacteria</taxon>
        <taxon>Holosporales</taxon>
        <taxon>Candidatus Paracaedibacteraceae</taxon>
        <taxon>Candidatus Odyssella</taxon>
    </lineage>
</organism>
<reference evidence="1 2" key="1">
    <citation type="submission" date="2014-07" db="EMBL/GenBank/DDBJ databases">
        <title>Comparative genomic insights into amoeba endosymbionts belonging to the families of Holosporaceae and Candidatus Midichloriaceae within Rickettsiales.</title>
        <authorList>
            <person name="Wang Z."/>
            <person name="Wu M."/>
        </authorList>
    </citation>
    <scope>NUCLEOTIDE SEQUENCE [LARGE SCALE GENOMIC DNA]</scope>
    <source>
        <strain evidence="1">PRA3</strain>
    </source>
</reference>
<proteinExistence type="predicted"/>
<accession>A0A077AV73</accession>
<dbReference type="STRING" id="91604.ID47_03000"/>
<dbReference type="HOGENOM" id="CLU_2567508_0_0_5"/>
<dbReference type="EMBL" id="CP008941">
    <property type="protein sequence ID" value="AIK95924.1"/>
    <property type="molecule type" value="Genomic_DNA"/>
</dbReference>
<dbReference type="AlphaFoldDB" id="A0A077AV73"/>
<keyword evidence="2" id="KW-1185">Reference proteome</keyword>
<evidence type="ECO:0000313" key="2">
    <source>
        <dbReference type="Proteomes" id="UP000028926"/>
    </source>
</evidence>
<dbReference type="Proteomes" id="UP000028926">
    <property type="component" value="Chromosome"/>
</dbReference>
<name>A0A077AV73_9PROT</name>